<accession>A0A9J6G5F2</accession>
<dbReference type="SMART" id="SM00490">
    <property type="entry name" value="HELICc"/>
    <property type="match status" value="1"/>
</dbReference>
<evidence type="ECO:0000256" key="11">
    <source>
        <dbReference type="ARBA" id="ARBA00022840"/>
    </source>
</evidence>
<feature type="compositionally biased region" description="Low complexity" evidence="19">
    <location>
        <begin position="617"/>
        <end position="627"/>
    </location>
</feature>
<dbReference type="AlphaFoldDB" id="A0A9J6G5F2"/>
<dbReference type="GO" id="GO:0000724">
    <property type="term" value="P:double-strand break repair via homologous recombination"/>
    <property type="evidence" value="ECO:0007669"/>
    <property type="project" value="TreeGrafter"/>
</dbReference>
<evidence type="ECO:0000256" key="19">
    <source>
        <dbReference type="SAM" id="MobiDB-lite"/>
    </source>
</evidence>
<dbReference type="GO" id="GO:0005634">
    <property type="term" value="C:nucleus"/>
    <property type="evidence" value="ECO:0007669"/>
    <property type="project" value="UniProtKB-SubCell"/>
</dbReference>
<reference evidence="22 23" key="1">
    <citation type="journal article" date="2020" name="Cell">
        <title>Large-Scale Comparative Analyses of Tick Genomes Elucidate Their Genetic Diversity and Vector Capacities.</title>
        <authorList>
            <consortium name="Tick Genome and Microbiome Consortium (TIGMIC)"/>
            <person name="Jia N."/>
            <person name="Wang J."/>
            <person name="Shi W."/>
            <person name="Du L."/>
            <person name="Sun Y."/>
            <person name="Zhan W."/>
            <person name="Jiang J.F."/>
            <person name="Wang Q."/>
            <person name="Zhang B."/>
            <person name="Ji P."/>
            <person name="Bell-Sakyi L."/>
            <person name="Cui X.M."/>
            <person name="Yuan T.T."/>
            <person name="Jiang B.G."/>
            <person name="Yang W.F."/>
            <person name="Lam T.T."/>
            <person name="Chang Q.C."/>
            <person name="Ding S.J."/>
            <person name="Wang X.J."/>
            <person name="Zhu J.G."/>
            <person name="Ruan X.D."/>
            <person name="Zhao L."/>
            <person name="Wei J.T."/>
            <person name="Ye R.Z."/>
            <person name="Que T.C."/>
            <person name="Du C.H."/>
            <person name="Zhou Y.H."/>
            <person name="Cheng J.X."/>
            <person name="Dai P.F."/>
            <person name="Guo W.B."/>
            <person name="Han X.H."/>
            <person name="Huang E.J."/>
            <person name="Li L.F."/>
            <person name="Wei W."/>
            <person name="Gao Y.C."/>
            <person name="Liu J.Z."/>
            <person name="Shao H.Z."/>
            <person name="Wang X."/>
            <person name="Wang C.C."/>
            <person name="Yang T.C."/>
            <person name="Huo Q.B."/>
            <person name="Li W."/>
            <person name="Chen H.Y."/>
            <person name="Chen S.E."/>
            <person name="Zhou L.G."/>
            <person name="Ni X.B."/>
            <person name="Tian J.H."/>
            <person name="Sheng Y."/>
            <person name="Liu T."/>
            <person name="Pan Y.S."/>
            <person name="Xia L.Y."/>
            <person name="Li J."/>
            <person name="Zhao F."/>
            <person name="Cao W.C."/>
        </authorList>
    </citation>
    <scope>NUCLEOTIDE SEQUENCE [LARGE SCALE GENOMIC DNA]</scope>
    <source>
        <strain evidence="22">HaeL-2018</strain>
    </source>
</reference>
<evidence type="ECO:0000256" key="18">
    <source>
        <dbReference type="SAM" id="Coils"/>
    </source>
</evidence>
<comment type="cofactor">
    <cofactor evidence="1">
        <name>Mn(2+)</name>
        <dbReference type="ChEBI" id="CHEBI:29035"/>
    </cofactor>
</comment>
<dbReference type="InterPro" id="IPR004589">
    <property type="entry name" value="DNA_helicase_ATP-dep_RecQ"/>
</dbReference>
<dbReference type="SUPFAM" id="SSF52540">
    <property type="entry name" value="P-loop containing nucleoside triphosphate hydrolases"/>
    <property type="match status" value="1"/>
</dbReference>
<keyword evidence="11 17" id="KW-0067">ATP-binding</keyword>
<dbReference type="SMART" id="SM00487">
    <property type="entry name" value="DEXDc"/>
    <property type="match status" value="1"/>
</dbReference>
<dbReference type="OMA" id="FKLSTMV"/>
<comment type="similarity">
    <text evidence="5 17">Belongs to the helicase family. RecQ subfamily.</text>
</comment>
<dbReference type="InterPro" id="IPR027417">
    <property type="entry name" value="P-loop_NTPase"/>
</dbReference>
<feature type="domain" description="Helicase ATP-binding" evidence="20">
    <location>
        <begin position="90"/>
        <end position="265"/>
    </location>
</feature>
<dbReference type="GO" id="GO:0005524">
    <property type="term" value="F:ATP binding"/>
    <property type="evidence" value="ECO:0007669"/>
    <property type="project" value="UniProtKB-KW"/>
</dbReference>
<dbReference type="EMBL" id="JABSTR010000005">
    <property type="protein sequence ID" value="KAH9369752.1"/>
    <property type="molecule type" value="Genomic_DNA"/>
</dbReference>
<dbReference type="PANTHER" id="PTHR13710">
    <property type="entry name" value="DNA HELICASE RECQ FAMILY MEMBER"/>
    <property type="match status" value="1"/>
</dbReference>
<dbReference type="PROSITE" id="PS51194">
    <property type="entry name" value="HELICASE_CTER"/>
    <property type="match status" value="1"/>
</dbReference>
<evidence type="ECO:0000259" key="20">
    <source>
        <dbReference type="PROSITE" id="PS51192"/>
    </source>
</evidence>
<protein>
    <recommendedName>
        <fullName evidence="17">ATP-dependent DNA helicase</fullName>
        <ecNumber evidence="17">5.6.2.4</ecNumber>
    </recommendedName>
</protein>
<comment type="subcellular location">
    <subcellularLocation>
        <location evidence="4 17">Nucleus</location>
    </subcellularLocation>
</comment>
<keyword evidence="6" id="KW-0479">Metal-binding</keyword>
<evidence type="ECO:0000256" key="4">
    <source>
        <dbReference type="ARBA" id="ARBA00004123"/>
    </source>
</evidence>
<keyword evidence="14 17" id="KW-0539">Nucleus</keyword>
<dbReference type="GO" id="GO:0003677">
    <property type="term" value="F:DNA binding"/>
    <property type="evidence" value="ECO:0007669"/>
    <property type="project" value="UniProtKB-KW"/>
</dbReference>
<keyword evidence="8 17" id="KW-0378">Hydrolase</keyword>
<comment type="cofactor">
    <cofactor evidence="3">
        <name>Zn(2+)</name>
        <dbReference type="ChEBI" id="CHEBI:29105"/>
    </cofactor>
</comment>
<gene>
    <name evidence="22" type="ORF">HPB48_007719</name>
</gene>
<evidence type="ECO:0000313" key="23">
    <source>
        <dbReference type="Proteomes" id="UP000821853"/>
    </source>
</evidence>
<feature type="region of interest" description="Disordered" evidence="19">
    <location>
        <begin position="591"/>
        <end position="662"/>
    </location>
</feature>
<evidence type="ECO:0000256" key="10">
    <source>
        <dbReference type="ARBA" id="ARBA00022833"/>
    </source>
</evidence>
<dbReference type="InterPro" id="IPR032284">
    <property type="entry name" value="RecQ_Zn-bd"/>
</dbReference>
<keyword evidence="13" id="KW-0413">Isomerase</keyword>
<evidence type="ECO:0000256" key="1">
    <source>
        <dbReference type="ARBA" id="ARBA00001936"/>
    </source>
</evidence>
<evidence type="ECO:0000313" key="22">
    <source>
        <dbReference type="EMBL" id="KAH9369752.1"/>
    </source>
</evidence>
<dbReference type="VEuPathDB" id="VectorBase:HLOH_064202"/>
<dbReference type="FunFam" id="3.40.50.300:FF:000596">
    <property type="entry name" value="ATP-dependent DNA helicase"/>
    <property type="match status" value="1"/>
</dbReference>
<keyword evidence="12" id="KW-0238">DNA-binding</keyword>
<dbReference type="Gene3D" id="3.40.50.300">
    <property type="entry name" value="P-loop containing nucleotide triphosphate hydrolases"/>
    <property type="match status" value="2"/>
</dbReference>
<feature type="compositionally biased region" description="Polar residues" evidence="19">
    <location>
        <begin position="628"/>
        <end position="662"/>
    </location>
</feature>
<comment type="catalytic activity">
    <reaction evidence="16">
        <text>ATP + H2O = ADP + phosphate + H(+)</text>
        <dbReference type="Rhea" id="RHEA:13065"/>
        <dbReference type="ChEBI" id="CHEBI:15377"/>
        <dbReference type="ChEBI" id="CHEBI:15378"/>
        <dbReference type="ChEBI" id="CHEBI:30616"/>
        <dbReference type="ChEBI" id="CHEBI:43474"/>
        <dbReference type="ChEBI" id="CHEBI:456216"/>
    </reaction>
    <physiologicalReaction direction="left-to-right" evidence="16">
        <dbReference type="Rhea" id="RHEA:13066"/>
    </physiologicalReaction>
</comment>
<dbReference type="GO" id="GO:0043138">
    <property type="term" value="F:3'-5' DNA helicase activity"/>
    <property type="evidence" value="ECO:0007669"/>
    <property type="project" value="UniProtKB-EC"/>
</dbReference>
<dbReference type="GO" id="GO:0005737">
    <property type="term" value="C:cytoplasm"/>
    <property type="evidence" value="ECO:0007669"/>
    <property type="project" value="TreeGrafter"/>
</dbReference>
<name>A0A9J6G5F2_HAELO</name>
<proteinExistence type="inferred from homology"/>
<keyword evidence="18" id="KW-0175">Coiled coil</keyword>
<evidence type="ECO:0000256" key="9">
    <source>
        <dbReference type="ARBA" id="ARBA00022806"/>
    </source>
</evidence>
<dbReference type="GO" id="GO:0046872">
    <property type="term" value="F:metal ion binding"/>
    <property type="evidence" value="ECO:0007669"/>
    <property type="project" value="UniProtKB-KW"/>
</dbReference>
<evidence type="ECO:0000256" key="12">
    <source>
        <dbReference type="ARBA" id="ARBA00023125"/>
    </source>
</evidence>
<evidence type="ECO:0000259" key="21">
    <source>
        <dbReference type="PROSITE" id="PS51194"/>
    </source>
</evidence>
<evidence type="ECO:0000256" key="8">
    <source>
        <dbReference type="ARBA" id="ARBA00022801"/>
    </source>
</evidence>
<dbReference type="Proteomes" id="UP000821853">
    <property type="component" value="Chromosome 3"/>
</dbReference>
<dbReference type="CDD" id="cd18794">
    <property type="entry name" value="SF2_C_RecQ"/>
    <property type="match status" value="1"/>
</dbReference>
<dbReference type="Gene3D" id="1.10.10.10">
    <property type="entry name" value="Winged helix-like DNA-binding domain superfamily/Winged helix DNA-binding domain"/>
    <property type="match status" value="1"/>
</dbReference>
<dbReference type="InterPro" id="IPR014001">
    <property type="entry name" value="Helicase_ATP-bd"/>
</dbReference>
<feature type="coiled-coil region" evidence="18">
    <location>
        <begin position="3"/>
        <end position="30"/>
    </location>
</feature>
<keyword evidence="9 17" id="KW-0347">Helicase</keyword>
<comment type="catalytic activity">
    <reaction evidence="15 17">
        <text>Couples ATP hydrolysis with the unwinding of duplex DNA by translocating in the 3'-5' direction.</text>
        <dbReference type="EC" id="5.6.2.4"/>
    </reaction>
</comment>
<comment type="caution">
    <text evidence="22">The sequence shown here is derived from an EMBL/GenBank/DDBJ whole genome shotgun (WGS) entry which is preliminary data.</text>
</comment>
<evidence type="ECO:0000256" key="2">
    <source>
        <dbReference type="ARBA" id="ARBA00001946"/>
    </source>
</evidence>
<evidence type="ECO:0000256" key="5">
    <source>
        <dbReference type="ARBA" id="ARBA00005446"/>
    </source>
</evidence>
<keyword evidence="23" id="KW-1185">Reference proteome</keyword>
<keyword evidence="10" id="KW-0862">Zinc</keyword>
<evidence type="ECO:0000256" key="17">
    <source>
        <dbReference type="RuleBase" id="RU364117"/>
    </source>
</evidence>
<sequence length="662" mass="74000">MALSSWEQELAQVNKELISTENEISRLTTVRECLVRKKEELMVKLKQQSLDEIARTDWTKSDFAWSAQVQEKLENVFHLTGLRSMQRPAINVTLSNKDCILIMPTGGGKSLCYQLPALISTGVTVVVSPLLSLMEDQVMALEALSYPVSMLSASVSRAETSRILKAVASGDDSLKLLYVTPEKMAKSKRFMSTLEKAYRSKRFARIAIDEVHCCSQWGHDFRPDYKYLAIIRRHFPEVPILGLTATASATIVADVQKMLDIENAVVLRAPLDRPNLAYEVVPKPAASDEVTQTIAKLILGRFQGQCGIVYCFSIKETEELAEGLKSYGIAASAYHASLEPQSRSNVHGRWMQGKVLVIVATIAFGMGIDKPNVRFVIHHTMSKSIENYYQESGRAGRDDQPATCIILFRFADIFRQTSAVFAEKCGQENVYAMVRYCVDIRKCRRVVFLDHFGEKHEGIRCHSGICDNCRSKDFIKEVDVTAHVKSVYKVLAAASTANEQLTAAKLVDAWTGKDAKKWKERGVTKTDLPRERCETIVAWALLEGYIAEKFHITPYAYISYLRAGDRKQEINSGGKLFCPFSTMKAAPVDVTLPVPVKRQKTSHTQSKRPRTDSGNCSRQSPNGSSSSQDHPTQSKGPRTDWGNSRRQLHRGSSSSQEPIVLD</sequence>
<dbReference type="GO" id="GO:0005694">
    <property type="term" value="C:chromosome"/>
    <property type="evidence" value="ECO:0007669"/>
    <property type="project" value="TreeGrafter"/>
</dbReference>
<evidence type="ECO:0000256" key="7">
    <source>
        <dbReference type="ARBA" id="ARBA00022741"/>
    </source>
</evidence>
<dbReference type="FunFam" id="3.40.50.300:FF:000752">
    <property type="entry name" value="ATP-dependent DNA helicase"/>
    <property type="match status" value="1"/>
</dbReference>
<organism evidence="22 23">
    <name type="scientific">Haemaphysalis longicornis</name>
    <name type="common">Bush tick</name>
    <dbReference type="NCBI Taxonomy" id="44386"/>
    <lineage>
        <taxon>Eukaryota</taxon>
        <taxon>Metazoa</taxon>
        <taxon>Ecdysozoa</taxon>
        <taxon>Arthropoda</taxon>
        <taxon>Chelicerata</taxon>
        <taxon>Arachnida</taxon>
        <taxon>Acari</taxon>
        <taxon>Parasitiformes</taxon>
        <taxon>Ixodida</taxon>
        <taxon>Ixodoidea</taxon>
        <taxon>Ixodidae</taxon>
        <taxon>Haemaphysalinae</taxon>
        <taxon>Haemaphysalis</taxon>
    </lineage>
</organism>
<dbReference type="Pfam" id="PF00270">
    <property type="entry name" value="DEAD"/>
    <property type="match status" value="1"/>
</dbReference>
<evidence type="ECO:0000256" key="15">
    <source>
        <dbReference type="ARBA" id="ARBA00034617"/>
    </source>
</evidence>
<dbReference type="Pfam" id="PF00271">
    <property type="entry name" value="Helicase_C"/>
    <property type="match status" value="1"/>
</dbReference>
<dbReference type="InterPro" id="IPR011545">
    <property type="entry name" value="DEAD/DEAH_box_helicase_dom"/>
</dbReference>
<comment type="cofactor">
    <cofactor evidence="2">
        <name>Mg(2+)</name>
        <dbReference type="ChEBI" id="CHEBI:18420"/>
    </cofactor>
</comment>
<evidence type="ECO:0000256" key="6">
    <source>
        <dbReference type="ARBA" id="ARBA00022723"/>
    </source>
</evidence>
<dbReference type="OrthoDB" id="10261556at2759"/>
<dbReference type="Pfam" id="PF16124">
    <property type="entry name" value="RecQ_Zn_bind"/>
    <property type="match status" value="1"/>
</dbReference>
<evidence type="ECO:0000256" key="3">
    <source>
        <dbReference type="ARBA" id="ARBA00001947"/>
    </source>
</evidence>
<feature type="compositionally biased region" description="Basic residues" evidence="19">
    <location>
        <begin position="597"/>
        <end position="608"/>
    </location>
</feature>
<dbReference type="InterPro" id="IPR036388">
    <property type="entry name" value="WH-like_DNA-bd_sf"/>
</dbReference>
<dbReference type="GO" id="GO:0016787">
    <property type="term" value="F:hydrolase activity"/>
    <property type="evidence" value="ECO:0007669"/>
    <property type="project" value="UniProtKB-KW"/>
</dbReference>
<dbReference type="PROSITE" id="PS51192">
    <property type="entry name" value="HELICASE_ATP_BIND_1"/>
    <property type="match status" value="1"/>
</dbReference>
<dbReference type="CDD" id="cd18015">
    <property type="entry name" value="DEXHc_RecQ1"/>
    <property type="match status" value="1"/>
</dbReference>
<dbReference type="PANTHER" id="PTHR13710:SF105">
    <property type="entry name" value="ATP-DEPENDENT DNA HELICASE Q1"/>
    <property type="match status" value="1"/>
</dbReference>
<dbReference type="EC" id="5.6.2.4" evidence="17"/>
<dbReference type="InterPro" id="IPR001650">
    <property type="entry name" value="Helicase_C-like"/>
</dbReference>
<evidence type="ECO:0000256" key="13">
    <source>
        <dbReference type="ARBA" id="ARBA00023235"/>
    </source>
</evidence>
<evidence type="ECO:0000256" key="16">
    <source>
        <dbReference type="ARBA" id="ARBA00048778"/>
    </source>
</evidence>
<feature type="domain" description="Helicase C-terminal" evidence="21">
    <location>
        <begin position="289"/>
        <end position="437"/>
    </location>
</feature>
<dbReference type="GO" id="GO:0009378">
    <property type="term" value="F:four-way junction helicase activity"/>
    <property type="evidence" value="ECO:0007669"/>
    <property type="project" value="TreeGrafter"/>
</dbReference>
<keyword evidence="7 17" id="KW-0547">Nucleotide-binding</keyword>
<evidence type="ECO:0000256" key="14">
    <source>
        <dbReference type="ARBA" id="ARBA00023242"/>
    </source>
</evidence>
<dbReference type="NCBIfam" id="TIGR00614">
    <property type="entry name" value="recQ_fam"/>
    <property type="match status" value="1"/>
</dbReference>